<accession>A0ABS8PDM7</accession>
<evidence type="ECO:0000256" key="1">
    <source>
        <dbReference type="SAM" id="Phobius"/>
    </source>
</evidence>
<sequence length="330" mass="34223">MAQTVSAVGGRAPRRPIARAIIGVVVVLLAVVVLLPDLLGLDRFVLLAAMVALRPQLTVLLALAALLVLLVRRRRWPESCAVIAVCLVAATLVVPRAFAQPSPPPGGRALTVLSFNVDQGGADVGALAAEIRRARPDVVVLPEAADRFAVRLGGAIPDLGYRSVVAAAPGAPDVHGIAVLTASAMGPLSSRVIWQGHADPWLELSGGALGGLRLVAVHVAAPVPGKIRSWPRELAQLATWCGAGPAVLVGDFNATLDHAEFRAGSAGCQDAAAVTGNGLTATWNAAWPRWFGAQIDHVLVGGDLRPEDLLVLDLPGSDHRALLARVRMPG</sequence>
<dbReference type="InterPro" id="IPR036691">
    <property type="entry name" value="Endo/exonu/phosph_ase_sf"/>
</dbReference>
<feature type="domain" description="Endonuclease/exonuclease/phosphatase" evidence="2">
    <location>
        <begin position="113"/>
        <end position="319"/>
    </location>
</feature>
<dbReference type="SUPFAM" id="SSF56219">
    <property type="entry name" value="DNase I-like"/>
    <property type="match status" value="1"/>
</dbReference>
<reference evidence="3 4" key="1">
    <citation type="submission" date="2021-11" db="EMBL/GenBank/DDBJ databases">
        <title>Draft genome sequence of Actinomycetospora sp. SF1 isolated from the rhizosphere soil.</title>
        <authorList>
            <person name="Duangmal K."/>
            <person name="Chantavorakit T."/>
        </authorList>
    </citation>
    <scope>NUCLEOTIDE SEQUENCE [LARGE SCALE GENOMIC DNA]</scope>
    <source>
        <strain evidence="3 4">TBRC 5722</strain>
    </source>
</reference>
<keyword evidence="3" id="KW-0540">Nuclease</keyword>
<keyword evidence="4" id="KW-1185">Reference proteome</keyword>
<protein>
    <submittedName>
        <fullName evidence="3">Endonuclease/exonuclease/phosphatase family protein</fullName>
    </submittedName>
</protein>
<name>A0ABS8PDM7_9PSEU</name>
<keyword evidence="3" id="KW-0378">Hydrolase</keyword>
<keyword evidence="1" id="KW-0472">Membrane</keyword>
<proteinExistence type="predicted"/>
<feature type="transmembrane region" description="Helical" evidence="1">
    <location>
        <begin position="45"/>
        <end position="71"/>
    </location>
</feature>
<keyword evidence="1" id="KW-0812">Transmembrane</keyword>
<evidence type="ECO:0000313" key="3">
    <source>
        <dbReference type="EMBL" id="MCD2196093.1"/>
    </source>
</evidence>
<feature type="transmembrane region" description="Helical" evidence="1">
    <location>
        <begin position="80"/>
        <end position="98"/>
    </location>
</feature>
<gene>
    <name evidence="3" type="ORF">LQ327_22225</name>
</gene>
<dbReference type="Pfam" id="PF03372">
    <property type="entry name" value="Exo_endo_phos"/>
    <property type="match status" value="1"/>
</dbReference>
<feature type="transmembrane region" description="Helical" evidence="1">
    <location>
        <begin position="20"/>
        <end position="39"/>
    </location>
</feature>
<comment type="caution">
    <text evidence="3">The sequence shown here is derived from an EMBL/GenBank/DDBJ whole genome shotgun (WGS) entry which is preliminary data.</text>
</comment>
<dbReference type="EMBL" id="JAJNDB010000005">
    <property type="protein sequence ID" value="MCD2196093.1"/>
    <property type="molecule type" value="Genomic_DNA"/>
</dbReference>
<evidence type="ECO:0000259" key="2">
    <source>
        <dbReference type="Pfam" id="PF03372"/>
    </source>
</evidence>
<evidence type="ECO:0000313" key="4">
    <source>
        <dbReference type="Proteomes" id="UP001199469"/>
    </source>
</evidence>
<dbReference type="RefSeq" id="WP_230737950.1">
    <property type="nucleotide sequence ID" value="NZ_JAJNDB010000005.1"/>
</dbReference>
<dbReference type="GO" id="GO:0004519">
    <property type="term" value="F:endonuclease activity"/>
    <property type="evidence" value="ECO:0007669"/>
    <property type="project" value="UniProtKB-KW"/>
</dbReference>
<keyword evidence="3" id="KW-0255">Endonuclease</keyword>
<keyword evidence="1" id="KW-1133">Transmembrane helix</keyword>
<dbReference type="Proteomes" id="UP001199469">
    <property type="component" value="Unassembled WGS sequence"/>
</dbReference>
<dbReference type="Gene3D" id="3.60.10.10">
    <property type="entry name" value="Endonuclease/exonuclease/phosphatase"/>
    <property type="match status" value="1"/>
</dbReference>
<organism evidence="3 4">
    <name type="scientific">Actinomycetospora endophytica</name>
    <dbReference type="NCBI Taxonomy" id="2291215"/>
    <lineage>
        <taxon>Bacteria</taxon>
        <taxon>Bacillati</taxon>
        <taxon>Actinomycetota</taxon>
        <taxon>Actinomycetes</taxon>
        <taxon>Pseudonocardiales</taxon>
        <taxon>Pseudonocardiaceae</taxon>
        <taxon>Actinomycetospora</taxon>
    </lineage>
</organism>
<dbReference type="InterPro" id="IPR005135">
    <property type="entry name" value="Endo/exonuclease/phosphatase"/>
</dbReference>